<evidence type="ECO:0000313" key="2">
    <source>
        <dbReference type="Proteomes" id="UP001262889"/>
    </source>
</evidence>
<evidence type="ECO:0000313" key="1">
    <source>
        <dbReference type="EMBL" id="MDT0641645.1"/>
    </source>
</evidence>
<dbReference type="EMBL" id="JAVRHQ010000001">
    <property type="protein sequence ID" value="MDT0641645.1"/>
    <property type="molecule type" value="Genomic_DNA"/>
</dbReference>
<gene>
    <name evidence="1" type="ORF">RM553_02260</name>
</gene>
<dbReference type="Proteomes" id="UP001262889">
    <property type="component" value="Unassembled WGS sequence"/>
</dbReference>
<reference evidence="1 2" key="1">
    <citation type="submission" date="2023-09" db="EMBL/GenBank/DDBJ databases">
        <authorList>
            <person name="Rey-Velasco X."/>
        </authorList>
    </citation>
    <scope>NUCLEOTIDE SEQUENCE [LARGE SCALE GENOMIC DNA]</scope>
    <source>
        <strain evidence="1 2">F363</strain>
    </source>
</reference>
<proteinExistence type="predicted"/>
<sequence length="68" mass="7728">MERYYLNTQPQPNGDREVHKESCRYAPGVSNRKDLGFHANCESAVDKAKQSYNQVNGCIHCSPRCHTS</sequence>
<comment type="caution">
    <text evidence="1">The sequence shown here is derived from an EMBL/GenBank/DDBJ whole genome shotgun (WGS) entry which is preliminary data.</text>
</comment>
<accession>A0ABU3C5M6</accession>
<protein>
    <submittedName>
        <fullName evidence="1">Uncharacterized protein</fullName>
    </submittedName>
</protein>
<name>A0ABU3C5M6_9FLAO</name>
<keyword evidence="2" id="KW-1185">Reference proteome</keyword>
<dbReference type="RefSeq" id="WP_311505125.1">
    <property type="nucleotide sequence ID" value="NZ_JAVRHQ010000001.1"/>
</dbReference>
<organism evidence="1 2">
    <name type="scientific">Autumnicola tepida</name>
    <dbReference type="NCBI Taxonomy" id="3075595"/>
    <lineage>
        <taxon>Bacteria</taxon>
        <taxon>Pseudomonadati</taxon>
        <taxon>Bacteroidota</taxon>
        <taxon>Flavobacteriia</taxon>
        <taxon>Flavobacteriales</taxon>
        <taxon>Flavobacteriaceae</taxon>
        <taxon>Autumnicola</taxon>
    </lineage>
</organism>